<dbReference type="RefSeq" id="WP_256622183.1">
    <property type="nucleotide sequence ID" value="NZ_JTEO01000004.1"/>
</dbReference>
<dbReference type="AlphaFoldDB" id="A0AAE3KXW9"/>
<comment type="caution">
    <text evidence="1">The sequence shown here is derived from an EMBL/GenBank/DDBJ whole genome shotgun (WGS) entry which is preliminary data.</text>
</comment>
<organism evidence="1 2">
    <name type="scientific">Methanolobus chelungpuianus</name>
    <dbReference type="NCBI Taxonomy" id="502115"/>
    <lineage>
        <taxon>Archaea</taxon>
        <taxon>Methanobacteriati</taxon>
        <taxon>Methanobacteriota</taxon>
        <taxon>Stenosarchaea group</taxon>
        <taxon>Methanomicrobia</taxon>
        <taxon>Methanosarcinales</taxon>
        <taxon>Methanosarcinaceae</taxon>
        <taxon>Methanolobus</taxon>
    </lineage>
</organism>
<proteinExistence type="predicted"/>
<gene>
    <name evidence="1" type="ORF">PV02_04385</name>
</gene>
<evidence type="ECO:0000313" key="1">
    <source>
        <dbReference type="EMBL" id="MCQ6962419.1"/>
    </source>
</evidence>
<name>A0AAE3KXW9_9EURY</name>
<keyword evidence="2" id="KW-1185">Reference proteome</keyword>
<sequence>MLCLHLRGDTLKTVLDVVREPGVTGQDYPPGSDWIKAQYTGTSVNSWMMRLSTLKKTGAHTGIIRGET</sequence>
<protein>
    <submittedName>
        <fullName evidence="1">Uncharacterized protein</fullName>
    </submittedName>
</protein>
<reference evidence="1 2" key="1">
    <citation type="journal article" date="2011" name="Appl. Environ. Microbiol.">
        <title>Methanogenic archaea isolated from Taiwan's Chelungpu fault.</title>
        <authorList>
            <person name="Wu S.Y."/>
            <person name="Lai M.C."/>
        </authorList>
    </citation>
    <scope>NUCLEOTIDE SEQUENCE [LARGE SCALE GENOMIC DNA]</scope>
    <source>
        <strain evidence="1 2">St545Mb</strain>
    </source>
</reference>
<accession>A0AAE3KXW9</accession>
<evidence type="ECO:0000313" key="2">
    <source>
        <dbReference type="Proteomes" id="UP001206983"/>
    </source>
</evidence>
<dbReference type="EMBL" id="JTEO01000004">
    <property type="protein sequence ID" value="MCQ6962419.1"/>
    <property type="molecule type" value="Genomic_DNA"/>
</dbReference>
<dbReference type="Proteomes" id="UP001206983">
    <property type="component" value="Unassembled WGS sequence"/>
</dbReference>